<accession>A0ABN3DC23</accession>
<dbReference type="PANTHER" id="PTHR43046:SF12">
    <property type="entry name" value="GDP-MANNOSE MANNOSYL HYDROLASE"/>
    <property type="match status" value="1"/>
</dbReference>
<dbReference type="RefSeq" id="WP_344634292.1">
    <property type="nucleotide sequence ID" value="NZ_BAAATR010000001.1"/>
</dbReference>
<comment type="caution">
    <text evidence="5">The sequence shown here is derived from an EMBL/GenBank/DDBJ whole genome shotgun (WGS) entry which is preliminary data.</text>
</comment>
<keyword evidence="2" id="KW-0378">Hydrolase</keyword>
<evidence type="ECO:0000313" key="6">
    <source>
        <dbReference type="Proteomes" id="UP001500305"/>
    </source>
</evidence>
<dbReference type="InterPro" id="IPR015797">
    <property type="entry name" value="NUDIX_hydrolase-like_dom_sf"/>
</dbReference>
<sequence length="160" mass="17139">MECQGLITDPRGFVLLVNPDDRDGWTLPGGPARSGELPHLAATRTVRAETGLELHFSDALIVDITPHPYSPQTVNHVFAAQVTTQAAATATIPARALARIGEIAWVGPGHVPGRCADGHARRIRSALLRLAAPFAPVYHVDGRAVGPEGEHRRRTTRAGR</sequence>
<evidence type="ECO:0000256" key="2">
    <source>
        <dbReference type="ARBA" id="ARBA00022801"/>
    </source>
</evidence>
<dbReference type="EMBL" id="BAAATR010000001">
    <property type="protein sequence ID" value="GAA2227028.1"/>
    <property type="molecule type" value="Genomic_DNA"/>
</dbReference>
<name>A0ABN3DC23_9ACTN</name>
<dbReference type="Pfam" id="PF00293">
    <property type="entry name" value="NUDIX"/>
    <property type="match status" value="1"/>
</dbReference>
<protein>
    <recommendedName>
        <fullName evidence="4">Nudix hydrolase domain-containing protein</fullName>
    </recommendedName>
</protein>
<dbReference type="Proteomes" id="UP001500305">
    <property type="component" value="Unassembled WGS sequence"/>
</dbReference>
<feature type="domain" description="Nudix hydrolase" evidence="4">
    <location>
        <begin position="6"/>
        <end position="111"/>
    </location>
</feature>
<organism evidence="5 6">
    <name type="scientific">Kitasatospora cystarginea</name>
    <dbReference type="NCBI Taxonomy" id="58350"/>
    <lineage>
        <taxon>Bacteria</taxon>
        <taxon>Bacillati</taxon>
        <taxon>Actinomycetota</taxon>
        <taxon>Actinomycetes</taxon>
        <taxon>Kitasatosporales</taxon>
        <taxon>Streptomycetaceae</taxon>
        <taxon>Kitasatospora</taxon>
    </lineage>
</organism>
<dbReference type="Gene3D" id="3.90.79.10">
    <property type="entry name" value="Nucleoside Triphosphate Pyrophosphohydrolase"/>
    <property type="match status" value="1"/>
</dbReference>
<evidence type="ECO:0000256" key="1">
    <source>
        <dbReference type="ARBA" id="ARBA00001946"/>
    </source>
</evidence>
<keyword evidence="3" id="KW-0460">Magnesium</keyword>
<proteinExistence type="predicted"/>
<evidence type="ECO:0000256" key="3">
    <source>
        <dbReference type="ARBA" id="ARBA00022842"/>
    </source>
</evidence>
<evidence type="ECO:0000313" key="5">
    <source>
        <dbReference type="EMBL" id="GAA2227028.1"/>
    </source>
</evidence>
<dbReference type="SUPFAM" id="SSF55811">
    <property type="entry name" value="Nudix"/>
    <property type="match status" value="1"/>
</dbReference>
<evidence type="ECO:0000259" key="4">
    <source>
        <dbReference type="Pfam" id="PF00293"/>
    </source>
</evidence>
<reference evidence="5 6" key="1">
    <citation type="journal article" date="2019" name="Int. J. Syst. Evol. Microbiol.">
        <title>The Global Catalogue of Microorganisms (GCM) 10K type strain sequencing project: providing services to taxonomists for standard genome sequencing and annotation.</title>
        <authorList>
            <consortium name="The Broad Institute Genomics Platform"/>
            <consortium name="The Broad Institute Genome Sequencing Center for Infectious Disease"/>
            <person name="Wu L."/>
            <person name="Ma J."/>
        </authorList>
    </citation>
    <scope>NUCLEOTIDE SEQUENCE [LARGE SCALE GENOMIC DNA]</scope>
    <source>
        <strain evidence="5 6">JCM 7356</strain>
    </source>
</reference>
<dbReference type="InterPro" id="IPR000086">
    <property type="entry name" value="NUDIX_hydrolase_dom"/>
</dbReference>
<gene>
    <name evidence="5" type="ORF">GCM10010430_02920</name>
</gene>
<keyword evidence="6" id="KW-1185">Reference proteome</keyword>
<comment type="cofactor">
    <cofactor evidence="1">
        <name>Mg(2+)</name>
        <dbReference type="ChEBI" id="CHEBI:18420"/>
    </cofactor>
</comment>
<dbReference type="PANTHER" id="PTHR43046">
    <property type="entry name" value="GDP-MANNOSE MANNOSYL HYDROLASE"/>
    <property type="match status" value="1"/>
</dbReference>